<dbReference type="Proteomes" id="UP000525078">
    <property type="component" value="Unassembled WGS sequence"/>
</dbReference>
<dbReference type="PANTHER" id="PTHR31900">
    <property type="entry name" value="F-BOX/RNI SUPERFAMILY PROTEIN-RELATED"/>
    <property type="match status" value="1"/>
</dbReference>
<dbReference type="CDD" id="cd22160">
    <property type="entry name" value="F-box_AtFBL13-like"/>
    <property type="match status" value="1"/>
</dbReference>
<dbReference type="InterPro" id="IPR053781">
    <property type="entry name" value="F-box_AtFBL13-like"/>
</dbReference>
<organism evidence="3 6">
    <name type="scientific">Cannabis sativa</name>
    <name type="common">Hemp</name>
    <name type="synonym">Marijuana</name>
    <dbReference type="NCBI Taxonomy" id="3483"/>
    <lineage>
        <taxon>Eukaryota</taxon>
        <taxon>Viridiplantae</taxon>
        <taxon>Streptophyta</taxon>
        <taxon>Embryophyta</taxon>
        <taxon>Tracheophyta</taxon>
        <taxon>Spermatophyta</taxon>
        <taxon>Magnoliopsida</taxon>
        <taxon>eudicotyledons</taxon>
        <taxon>Gunneridae</taxon>
        <taxon>Pentapetalae</taxon>
        <taxon>rosids</taxon>
        <taxon>fabids</taxon>
        <taxon>Rosales</taxon>
        <taxon>Cannabaceae</taxon>
        <taxon>Cannabis</taxon>
    </lineage>
</organism>
<comment type="caution">
    <text evidence="3">The sequence shown here is derived from an EMBL/GenBank/DDBJ whole genome shotgun (WGS) entry which is preliminary data.</text>
</comment>
<evidence type="ECO:0000313" key="6">
    <source>
        <dbReference type="Proteomes" id="UP000583929"/>
    </source>
</evidence>
<sequence length="466" mass="53367">MASTNLDVIGNLPDNLLTSIVSLLPFKEGARTCVLAKRWRHIWRSSKLIGFDKQLVANPNDEFVVEGNNNVQIRGSFINLAPSWIQNHPDDDSAYSIDKFSLTISTPNTYLDHVTKCISFCIEREVKIVWLDFSVSNWNDEDYGTNHEANFNLPLAFYDHKTVVSLKLFSCSFLGSEFNSFNFLKELSLGWIRLSLRTLKTLIQKCELLEILSLKRCWNCEAIEISGPNLRLQSLTIDKCDVINKWIFIRAPNMKIFKYSGEICTFEMERTWNIEEAELDFGVESEYSELGEILQSLLRDLSEAKTLTVCSYTLQVIPSIDEPLSLSNYLDIKHLILKTAMHENEFFGLIFLLKSFHRLETLTIDINPDRKALTDYEPPFNQRWTQFVKVYTCVKETLKVVEVNGFMGSDHNTFVLLKYFVNFGAVMEELNIKVMGDGESSEVGLHKAQMLQASEKASPLLQISIA</sequence>
<gene>
    <name evidence="4" type="ORF">F8388_000560</name>
    <name evidence="3" type="ORF">G4B88_009555</name>
</gene>
<evidence type="ECO:0000313" key="4">
    <source>
        <dbReference type="EMBL" id="KAF4363977.1"/>
    </source>
</evidence>
<name>A0A7J6E8J5_CANSA</name>
<dbReference type="InterPro" id="IPR050232">
    <property type="entry name" value="FBL13/AtMIF1-like"/>
</dbReference>
<feature type="domain" description="At1g61320/AtMIF1 LRR" evidence="2">
    <location>
        <begin position="147"/>
        <end position="408"/>
    </location>
</feature>
<proteinExistence type="predicted"/>
<dbReference type="PANTHER" id="PTHR31900:SF30">
    <property type="entry name" value="SUPERFAMILY PROTEIN, PUTATIVE-RELATED"/>
    <property type="match status" value="1"/>
</dbReference>
<dbReference type="Pfam" id="PF23622">
    <property type="entry name" value="LRR_At1g61320_AtMIF1"/>
    <property type="match status" value="1"/>
</dbReference>
<evidence type="ECO:0000259" key="2">
    <source>
        <dbReference type="Pfam" id="PF23622"/>
    </source>
</evidence>
<dbReference type="InterPro" id="IPR001810">
    <property type="entry name" value="F-box_dom"/>
</dbReference>
<reference evidence="5 6" key="1">
    <citation type="journal article" date="2020" name="bioRxiv">
        <title>Sequence and annotation of 42 cannabis genomes reveals extensive copy number variation in cannabinoid synthesis and pathogen resistance genes.</title>
        <authorList>
            <person name="Mckernan K.J."/>
            <person name="Helbert Y."/>
            <person name="Kane L.T."/>
            <person name="Ebling H."/>
            <person name="Zhang L."/>
            <person name="Liu B."/>
            <person name="Eaton Z."/>
            <person name="Mclaughlin S."/>
            <person name="Kingan S."/>
            <person name="Baybayan P."/>
            <person name="Concepcion G."/>
            <person name="Jordan M."/>
            <person name="Riva A."/>
            <person name="Barbazuk W."/>
            <person name="Harkins T."/>
        </authorList>
    </citation>
    <scope>NUCLEOTIDE SEQUENCE [LARGE SCALE GENOMIC DNA]</scope>
    <source>
        <strain evidence="5 6">cv. Jamaican Lion 4</strain>
        <strain evidence="3">Father</strain>
        <strain evidence="4">Mother</strain>
        <tissue evidence="3">Leaf</tissue>
    </source>
</reference>
<evidence type="ECO:0000259" key="1">
    <source>
        <dbReference type="Pfam" id="PF00646"/>
    </source>
</evidence>
<protein>
    <recommendedName>
        <fullName evidence="7">F-box domain-containing protein</fullName>
    </recommendedName>
</protein>
<keyword evidence="6" id="KW-1185">Reference proteome</keyword>
<dbReference type="EMBL" id="JAATIP010000171">
    <property type="protein sequence ID" value="KAF4363977.1"/>
    <property type="molecule type" value="Genomic_DNA"/>
</dbReference>
<evidence type="ECO:0000313" key="5">
    <source>
        <dbReference type="Proteomes" id="UP000525078"/>
    </source>
</evidence>
<feature type="domain" description="F-box" evidence="1">
    <location>
        <begin position="11"/>
        <end position="48"/>
    </location>
</feature>
<dbReference type="EMBL" id="JAATIQ010000471">
    <property type="protein sequence ID" value="KAF4354765.1"/>
    <property type="molecule type" value="Genomic_DNA"/>
</dbReference>
<dbReference type="Proteomes" id="UP000583929">
    <property type="component" value="Unassembled WGS sequence"/>
</dbReference>
<dbReference type="InterPro" id="IPR036047">
    <property type="entry name" value="F-box-like_dom_sf"/>
</dbReference>
<dbReference type="SUPFAM" id="SSF52047">
    <property type="entry name" value="RNI-like"/>
    <property type="match status" value="1"/>
</dbReference>
<dbReference type="SUPFAM" id="SSF81383">
    <property type="entry name" value="F-box domain"/>
    <property type="match status" value="1"/>
</dbReference>
<dbReference type="AlphaFoldDB" id="A0A7J6E8J5"/>
<evidence type="ECO:0008006" key="7">
    <source>
        <dbReference type="Google" id="ProtNLM"/>
    </source>
</evidence>
<dbReference type="Pfam" id="PF00646">
    <property type="entry name" value="F-box"/>
    <property type="match status" value="1"/>
</dbReference>
<dbReference type="InterPro" id="IPR055357">
    <property type="entry name" value="LRR_At1g61320_AtMIF1"/>
</dbReference>
<accession>A0A7J6E8J5</accession>
<evidence type="ECO:0000313" key="3">
    <source>
        <dbReference type="EMBL" id="KAF4354765.1"/>
    </source>
</evidence>